<protein>
    <recommendedName>
        <fullName evidence="3">Nephrocystin 3-like N-terminal domain-containing protein</fullName>
    </recommendedName>
</protein>
<dbReference type="RefSeq" id="XP_043150732.1">
    <property type="nucleotide sequence ID" value="XM_043294797.1"/>
</dbReference>
<comment type="caution">
    <text evidence="4">The sequence shown here is derived from an EMBL/GenBank/DDBJ whole genome shotgun (WGS) entry which is preliminary data.</text>
</comment>
<dbReference type="PANTHER" id="PTHR10039">
    <property type="entry name" value="AMELOGENIN"/>
    <property type="match status" value="1"/>
</dbReference>
<dbReference type="Proteomes" id="UP000036893">
    <property type="component" value="Unassembled WGS sequence"/>
</dbReference>
<evidence type="ECO:0000256" key="1">
    <source>
        <dbReference type="ARBA" id="ARBA00022737"/>
    </source>
</evidence>
<dbReference type="PANTHER" id="PTHR10039:SF9">
    <property type="entry name" value="NACHT DOMAIN PROTEIN (AFU_ORTHOLOGUE AFUA_2G01760)"/>
    <property type="match status" value="1"/>
</dbReference>
<evidence type="ECO:0000313" key="5">
    <source>
        <dbReference type="Proteomes" id="UP000036893"/>
    </source>
</evidence>
<evidence type="ECO:0000313" key="4">
    <source>
        <dbReference type="EMBL" id="GIC93466.1"/>
    </source>
</evidence>
<dbReference type="InterPro" id="IPR011990">
    <property type="entry name" value="TPR-like_helical_dom_sf"/>
</dbReference>
<dbReference type="Gene3D" id="1.25.40.10">
    <property type="entry name" value="Tetratricopeptide repeat domain"/>
    <property type="match status" value="1"/>
</dbReference>
<dbReference type="InterPro" id="IPR027417">
    <property type="entry name" value="P-loop_NTPase"/>
</dbReference>
<dbReference type="InterPro" id="IPR056884">
    <property type="entry name" value="NPHP3-like_N"/>
</dbReference>
<gene>
    <name evidence="4" type="ORF">Aud_009954</name>
</gene>
<feature type="region of interest" description="Disordered" evidence="2">
    <location>
        <begin position="1813"/>
        <end position="1835"/>
    </location>
</feature>
<proteinExistence type="predicted"/>
<sequence length="1921" mass="215106">MGTSFQAHIHHPFELPSSDILLNARSVPGLTANGTHSIHFQNTPSNSSAGARSALAHLVQSLGRRGSAELAASKIIGADYEAILEWIRSERMRKLPPEGSSYDRVLVWARLFVERLHSFDSAIQHFEGDSHMAAELAYIHCASLLELGDENASALLDVFGFFYRCSTSLENLLHRTELFMVSQDIKDQLILALADLVTLVVGVATHCHHSLGSVSSGSVSIDIYSAFSASIESFRARCGHVSEMMWRHQLQGAGLHEDKVTKVKAIKKWLEPEDPVLNNTTEFTAHFAQEREESTCLWMAPYLTRFLKSDQKTMFISGKPGSGKTILASVINDYLQYPIGGVMYKSIFVPINARIFANTTPRATAKNILSQLFSARIGNVQLYEILSDAHDRCQKTILEEQHDNELWRALGLALQASVRGGKELVLVVDGADEASCAQAALVKQIKDATLKASTLKLIILGTQKQETSTAQTAVQITPELTFDDVAAVVHRIFQLCPAFGELSEEQRESTVAQIAEAANGSFLWAKLATKKIRDELPPHGQGLVKAVDALVKAKLSITDLVVHQLDSKVSDEAKRMLVWLATAVRPLTLRELSALLSVRVDKSSIAKTGEDPLTLLRPLVSLVFCQNNMVSLRHGQIRTAIIDTVNKSKLFPTVGNRHVDLVRRLLLYVKLNVTDQQELSEAPLSSHRTSKMLERFPLLDFALRYWGTHARTALGSETDQQIRTVAKELGPFLPPNPVVPLMEMTMWQAKSTPVLKSLHSVQVRLYQQILTVNHPATQQAIICQALFYREIRDIVPSEASDIFYHAARICHKALSAQHVITRKMAQDFLDSTADQVTKARTQIMIRRTEMFQLLVECYKVQYGQHSSIVISTLNQLVEHFKYIGEEPKAQQIADLLQTSLTESTTSQSTVSHHSDESLLVHLHGRRPSVQEGTTFALDDIEADEPIPQAVDTQSSLYREIESHVQSIKEETASWSESKTTESSFREIISSTSATRSSLIGAAQSLAEIYWSRHRWKDATKALKAVLRRVWPSFFSPSVQDVVLPSENVDQCVDLAERLRVCYRFKGSAAKRENVSLRLYHAVRRGRPVRDELRERVTRDLLHLYERKGQTDKLILIHQDVLDDLTKKFGDDHPAVLNELRILADRARPRSAAVGYHRRIVQILNKHADTCHPDAFESLLIVATELLDQGQYSEARETWRTLFNTLQHPNINPKLRDQGFVKSVYEQYTQCLRMTHAELPVIHDVTAQYRETCETRFGASASITLQAMTRLLEVCRESKRYEAEVVHLCEQLLRAPSVETEIDQEELQAILDAHYEEQYAAVSSASAESVSTEQIQRVITIRRERLTTIRATYGWAHETTLSEMKELVALYIKRRETQTAVSMLQEATLRIVSKENSASRLAAAAQTIASCYIATGQLRRAKELCEELYRKIVVKESGSTNFVLPSGGRQSLVFLAHFEHSLQEQKEPSLTVSEIYWSLCVEYVYFERYRSEARSKSSTLESIVGTAARLYGLLRARNQESTAARLIDDLTNSFVTSQKEKVQVSSGQAKAFIGTLLEYFSMYSSKNFLRSVAIASYRRVTQLLTTRDYHAACDLAVTAFKYIQAHNGLSSSLSVVKLLFNLGLAISGQGLNPRPDSATRKQMLSAAGTIMSATLGYCKQANLNLTRLDLVTLNKLIKLLDAESDYGNLAWLLTGLWNNRDQHPPSQQEAAYTLALGRMLVITRYLMGEYMAAIRLAEDIAYNCARVHGPQHPSTDEMNILLAQMYTSVAQGYQGHKERRELAYRYYKKAAALHENALRAFIDPTTLASLAIDEGASSSGSESGPPSPGERPEESGKYVRQHLHLLKLAVERLGNWPKDYKEYERLNSALFQTFGDYLKGVEGVDKWNLKNFGSGRAEASDDLISPKSHPAFGLGEQFAIAV</sequence>
<name>A0A8E0R2Q4_9EURO</name>
<reference evidence="4" key="2">
    <citation type="submission" date="2021-01" db="EMBL/GenBank/DDBJ databases">
        <title>Pan-genome distribution and transcriptional activeness of fungal secondary metabolism genes in Aspergillus section Fumigati.</title>
        <authorList>
            <person name="Takahashi H."/>
            <person name="Umemura M."/>
            <person name="Ninomiya A."/>
            <person name="Kusuya Y."/>
            <person name="Urayama S."/>
            <person name="Shimizu M."/>
            <person name="Watanabe A."/>
            <person name="Kamei K."/>
            <person name="Yaguchi T."/>
            <person name="Hagiwara D."/>
        </authorList>
    </citation>
    <scope>NUCLEOTIDE SEQUENCE</scope>
    <source>
        <strain evidence="4">IFM 46973</strain>
    </source>
</reference>
<dbReference type="Gene3D" id="3.40.50.300">
    <property type="entry name" value="P-loop containing nucleotide triphosphate hydrolases"/>
    <property type="match status" value="1"/>
</dbReference>
<dbReference type="Pfam" id="PF24883">
    <property type="entry name" value="NPHP3_N"/>
    <property type="match status" value="1"/>
</dbReference>
<dbReference type="SUPFAM" id="SSF52540">
    <property type="entry name" value="P-loop containing nucleoside triphosphate hydrolases"/>
    <property type="match status" value="1"/>
</dbReference>
<dbReference type="GeneID" id="66997431"/>
<reference evidence="4" key="1">
    <citation type="journal article" date="2015" name="Genome Announc.">
        <title>Draft Genome Sequence of the Pathogenic Filamentous Fungus Aspergillus udagawae Strain IFM 46973T.</title>
        <authorList>
            <person name="Kusuya Y."/>
            <person name="Takahashi-Nakaguchi A."/>
            <person name="Takahashi H."/>
            <person name="Yaguchi T."/>
        </authorList>
    </citation>
    <scope>NUCLEOTIDE SEQUENCE</scope>
    <source>
        <strain evidence="4">IFM 46973</strain>
    </source>
</reference>
<dbReference type="EMBL" id="BBXM02000008">
    <property type="protein sequence ID" value="GIC93466.1"/>
    <property type="molecule type" value="Genomic_DNA"/>
</dbReference>
<accession>A0A8E0R2Q4</accession>
<keyword evidence="1" id="KW-0677">Repeat</keyword>
<feature type="domain" description="Nephrocystin 3-like N-terminal" evidence="3">
    <location>
        <begin position="304"/>
        <end position="459"/>
    </location>
</feature>
<evidence type="ECO:0000256" key="2">
    <source>
        <dbReference type="SAM" id="MobiDB-lite"/>
    </source>
</evidence>
<evidence type="ECO:0000259" key="3">
    <source>
        <dbReference type="Pfam" id="PF24883"/>
    </source>
</evidence>
<organism evidence="4 5">
    <name type="scientific">Aspergillus udagawae</name>
    <dbReference type="NCBI Taxonomy" id="91492"/>
    <lineage>
        <taxon>Eukaryota</taxon>
        <taxon>Fungi</taxon>
        <taxon>Dikarya</taxon>
        <taxon>Ascomycota</taxon>
        <taxon>Pezizomycotina</taxon>
        <taxon>Eurotiomycetes</taxon>
        <taxon>Eurotiomycetidae</taxon>
        <taxon>Eurotiales</taxon>
        <taxon>Aspergillaceae</taxon>
        <taxon>Aspergillus</taxon>
        <taxon>Aspergillus subgen. Fumigati</taxon>
    </lineage>
</organism>